<keyword evidence="2 4" id="KW-0442">Lipid degradation</keyword>
<protein>
    <submittedName>
        <fullName evidence="6">Alpha-beta hydrolase superfamily esterase</fullName>
    </submittedName>
</protein>
<dbReference type="InterPro" id="IPR002641">
    <property type="entry name" value="PNPLA_dom"/>
</dbReference>
<evidence type="ECO:0000313" key="7">
    <source>
        <dbReference type="Proteomes" id="UP000051223"/>
    </source>
</evidence>
<dbReference type="PATRIC" id="fig|1423754.3.peg.1420"/>
<dbReference type="SUPFAM" id="SSF52151">
    <property type="entry name" value="FabD/lysophospholipase-like"/>
    <property type="match status" value="1"/>
</dbReference>
<name>A0A0R1YPN1_9LACO</name>
<dbReference type="InterPro" id="IPR016035">
    <property type="entry name" value="Acyl_Trfase/lysoPLipase"/>
</dbReference>
<feature type="short sequence motif" description="GXSXG" evidence="4">
    <location>
        <begin position="36"/>
        <end position="40"/>
    </location>
</feature>
<dbReference type="PANTHER" id="PTHR14226:SF25">
    <property type="entry name" value="PHOSPHOESTERASE"/>
    <property type="match status" value="1"/>
</dbReference>
<feature type="short sequence motif" description="DGA/G" evidence="4">
    <location>
        <begin position="159"/>
        <end position="161"/>
    </location>
</feature>
<evidence type="ECO:0000256" key="4">
    <source>
        <dbReference type="PROSITE-ProRule" id="PRU01161"/>
    </source>
</evidence>
<evidence type="ECO:0000256" key="3">
    <source>
        <dbReference type="ARBA" id="ARBA00023098"/>
    </source>
</evidence>
<evidence type="ECO:0000313" key="6">
    <source>
        <dbReference type="EMBL" id="KRM41180.1"/>
    </source>
</evidence>
<dbReference type="CDD" id="cd07208">
    <property type="entry name" value="Pat_hypo_Ecoli_yjju_like"/>
    <property type="match status" value="1"/>
</dbReference>
<dbReference type="GO" id="GO:0016787">
    <property type="term" value="F:hydrolase activity"/>
    <property type="evidence" value="ECO:0007669"/>
    <property type="project" value="UniProtKB-UniRule"/>
</dbReference>
<dbReference type="eggNOG" id="COG4667">
    <property type="taxonomic scope" value="Bacteria"/>
</dbReference>
<organism evidence="6 7">
    <name type="scientific">Lactobacillus hamsteri DSM 5661 = JCM 6256</name>
    <dbReference type="NCBI Taxonomy" id="1423754"/>
    <lineage>
        <taxon>Bacteria</taxon>
        <taxon>Bacillati</taxon>
        <taxon>Bacillota</taxon>
        <taxon>Bacilli</taxon>
        <taxon>Lactobacillales</taxon>
        <taxon>Lactobacillaceae</taxon>
        <taxon>Lactobacillus</taxon>
    </lineage>
</organism>
<dbReference type="PANTHER" id="PTHR14226">
    <property type="entry name" value="NEUROPATHY TARGET ESTERASE/SWISS CHEESE D.MELANOGASTER"/>
    <property type="match status" value="1"/>
</dbReference>
<evidence type="ECO:0000259" key="5">
    <source>
        <dbReference type="PROSITE" id="PS51635"/>
    </source>
</evidence>
<keyword evidence="1 4" id="KW-0378">Hydrolase</keyword>
<dbReference type="PROSITE" id="PS51635">
    <property type="entry name" value="PNPLA"/>
    <property type="match status" value="1"/>
</dbReference>
<feature type="domain" description="PNPLA" evidence="5">
    <location>
        <begin position="5"/>
        <end position="172"/>
    </location>
</feature>
<dbReference type="InterPro" id="IPR050301">
    <property type="entry name" value="NTE"/>
</dbReference>
<dbReference type="AlphaFoldDB" id="A0A0R1YPN1"/>
<reference evidence="6 7" key="1">
    <citation type="journal article" date="2015" name="Genome Announc.">
        <title>Expanding the biotechnology potential of lactobacilli through comparative genomics of 213 strains and associated genera.</title>
        <authorList>
            <person name="Sun Z."/>
            <person name="Harris H.M."/>
            <person name="McCann A."/>
            <person name="Guo C."/>
            <person name="Argimon S."/>
            <person name="Zhang W."/>
            <person name="Yang X."/>
            <person name="Jeffery I.B."/>
            <person name="Cooney J.C."/>
            <person name="Kagawa T.F."/>
            <person name="Liu W."/>
            <person name="Song Y."/>
            <person name="Salvetti E."/>
            <person name="Wrobel A."/>
            <person name="Rasinkangas P."/>
            <person name="Parkhill J."/>
            <person name="Rea M.C."/>
            <person name="O'Sullivan O."/>
            <person name="Ritari J."/>
            <person name="Douillard F.P."/>
            <person name="Paul Ross R."/>
            <person name="Yang R."/>
            <person name="Briner A.E."/>
            <person name="Felis G.E."/>
            <person name="de Vos W.M."/>
            <person name="Barrangou R."/>
            <person name="Klaenhammer T.R."/>
            <person name="Caufield P.W."/>
            <person name="Cui Y."/>
            <person name="Zhang H."/>
            <person name="O'Toole P.W."/>
        </authorList>
    </citation>
    <scope>NUCLEOTIDE SEQUENCE [LARGE SCALE GENOMIC DNA]</scope>
    <source>
        <strain evidence="6 7">DSM 5661</strain>
    </source>
</reference>
<feature type="active site" description="Proton acceptor" evidence="4">
    <location>
        <position position="159"/>
    </location>
</feature>
<dbReference type="Proteomes" id="UP000051223">
    <property type="component" value="Unassembled WGS sequence"/>
</dbReference>
<dbReference type="Pfam" id="PF01734">
    <property type="entry name" value="Patatin"/>
    <property type="match status" value="1"/>
</dbReference>
<dbReference type="STRING" id="1423754.FC39_GL001382"/>
<dbReference type="InterPro" id="IPR045943">
    <property type="entry name" value="DUF6363"/>
</dbReference>
<dbReference type="RefSeq" id="WP_025080182.1">
    <property type="nucleotide sequence ID" value="NZ_AZGI01000003.1"/>
</dbReference>
<keyword evidence="3 4" id="KW-0443">Lipid metabolism</keyword>
<comment type="caution">
    <text evidence="4">Lacks conserved residue(s) required for the propagation of feature annotation.</text>
</comment>
<evidence type="ECO:0000256" key="2">
    <source>
        <dbReference type="ARBA" id="ARBA00022963"/>
    </source>
</evidence>
<feature type="active site" description="Nucleophile" evidence="4">
    <location>
        <position position="38"/>
    </location>
</feature>
<proteinExistence type="predicted"/>
<dbReference type="OrthoDB" id="9802424at2"/>
<gene>
    <name evidence="6" type="ORF">FC39_GL001382</name>
</gene>
<accession>A0A0R1YPN1</accession>
<sequence>MTKGLVLEGGAMRGLFTAGVIDVLLENNIRFDGGVGVSAGAAFGVNYKSHQSGRVLRYNLRFAGNPRYASWKSWRQSGNLYAANFCYHLLPEKLDKFDKETFAKDPMEFWSVSTDAATGEANYHLLPDCDYVDLEWVRASASIPFFAHPVAIGGRFYFDGGVSDSIPIKFAQQHYTKNVLVTTQPKAYRKGKDKLWLIEKIVLRKYPAVLKKIRTRSQDYNSCLNYIEDQEEAGKIFVIRPPYSLDIGTMESDKNELRRVYNIGREEMEKQLPSLKRFLKEE</sequence>
<dbReference type="InterPro" id="IPR037483">
    <property type="entry name" value="YjjU-like"/>
</dbReference>
<dbReference type="GO" id="GO:0016042">
    <property type="term" value="P:lipid catabolic process"/>
    <property type="evidence" value="ECO:0007669"/>
    <property type="project" value="UniProtKB-UniRule"/>
</dbReference>
<dbReference type="Gene3D" id="3.40.1090.10">
    <property type="entry name" value="Cytosolic phospholipase A2 catalytic domain"/>
    <property type="match status" value="2"/>
</dbReference>
<keyword evidence="7" id="KW-1185">Reference proteome</keyword>
<comment type="caution">
    <text evidence="6">The sequence shown here is derived from an EMBL/GenBank/DDBJ whole genome shotgun (WGS) entry which is preliminary data.</text>
</comment>
<dbReference type="EMBL" id="AZGI01000003">
    <property type="protein sequence ID" value="KRM41180.1"/>
    <property type="molecule type" value="Genomic_DNA"/>
</dbReference>
<dbReference type="Pfam" id="PF19890">
    <property type="entry name" value="DUF6363"/>
    <property type="match status" value="1"/>
</dbReference>
<evidence type="ECO:0000256" key="1">
    <source>
        <dbReference type="ARBA" id="ARBA00022801"/>
    </source>
</evidence>